<dbReference type="SUPFAM" id="SSF48403">
    <property type="entry name" value="Ankyrin repeat"/>
    <property type="match status" value="1"/>
</dbReference>
<dbReference type="Gene3D" id="1.25.40.20">
    <property type="entry name" value="Ankyrin repeat-containing domain"/>
    <property type="match status" value="3"/>
</dbReference>
<dbReference type="InterPro" id="IPR036770">
    <property type="entry name" value="Ankyrin_rpt-contain_sf"/>
</dbReference>
<feature type="repeat" description="ANK" evidence="3">
    <location>
        <begin position="197"/>
        <end position="229"/>
    </location>
</feature>
<name>A0A9P5H3I9_9HYPO</name>
<gene>
    <name evidence="4" type="ORF">G7Z17_g12225</name>
</gene>
<dbReference type="PROSITE" id="PS50297">
    <property type="entry name" value="ANK_REP_REGION"/>
    <property type="match status" value="3"/>
</dbReference>
<dbReference type="EMBL" id="JAANBB010000528">
    <property type="protein sequence ID" value="KAF7540372.1"/>
    <property type="molecule type" value="Genomic_DNA"/>
</dbReference>
<keyword evidence="5" id="KW-1185">Reference proteome</keyword>
<feature type="repeat" description="ANK" evidence="3">
    <location>
        <begin position="229"/>
        <end position="261"/>
    </location>
</feature>
<dbReference type="Pfam" id="PF13637">
    <property type="entry name" value="Ank_4"/>
    <property type="match status" value="1"/>
</dbReference>
<dbReference type="Proteomes" id="UP000722485">
    <property type="component" value="Unassembled WGS sequence"/>
</dbReference>
<evidence type="ECO:0000256" key="2">
    <source>
        <dbReference type="ARBA" id="ARBA00023043"/>
    </source>
</evidence>
<organism evidence="4 5">
    <name type="scientific">Cylindrodendrum hubeiense</name>
    <dbReference type="NCBI Taxonomy" id="595255"/>
    <lineage>
        <taxon>Eukaryota</taxon>
        <taxon>Fungi</taxon>
        <taxon>Dikarya</taxon>
        <taxon>Ascomycota</taxon>
        <taxon>Pezizomycotina</taxon>
        <taxon>Sordariomycetes</taxon>
        <taxon>Hypocreomycetidae</taxon>
        <taxon>Hypocreales</taxon>
        <taxon>Nectriaceae</taxon>
        <taxon>Cylindrodendrum</taxon>
    </lineage>
</organism>
<dbReference type="AlphaFoldDB" id="A0A9P5H3I9"/>
<dbReference type="Pfam" id="PF12796">
    <property type="entry name" value="Ank_2"/>
    <property type="match status" value="1"/>
</dbReference>
<dbReference type="InterPro" id="IPR002110">
    <property type="entry name" value="Ankyrin_rpt"/>
</dbReference>
<dbReference type="PANTHER" id="PTHR24166:SF48">
    <property type="entry name" value="PROTEIN VAPYRIN"/>
    <property type="match status" value="1"/>
</dbReference>
<evidence type="ECO:0000313" key="4">
    <source>
        <dbReference type="EMBL" id="KAF7540372.1"/>
    </source>
</evidence>
<feature type="repeat" description="ANK" evidence="3">
    <location>
        <begin position="164"/>
        <end position="196"/>
    </location>
</feature>
<reference evidence="4" key="1">
    <citation type="submission" date="2020-03" db="EMBL/GenBank/DDBJ databases">
        <title>Draft Genome Sequence of Cylindrodendrum hubeiense.</title>
        <authorList>
            <person name="Buettner E."/>
            <person name="Kellner H."/>
        </authorList>
    </citation>
    <scope>NUCLEOTIDE SEQUENCE</scope>
    <source>
        <strain evidence="4">IHI 201604</strain>
    </source>
</reference>
<dbReference type="SMART" id="SM00248">
    <property type="entry name" value="ANK"/>
    <property type="match status" value="5"/>
</dbReference>
<dbReference type="PROSITE" id="PS50088">
    <property type="entry name" value="ANK_REPEAT"/>
    <property type="match status" value="3"/>
</dbReference>
<dbReference type="PRINTS" id="PR01415">
    <property type="entry name" value="ANKYRIN"/>
</dbReference>
<proteinExistence type="predicted"/>
<dbReference type="InterPro" id="IPR050889">
    <property type="entry name" value="Dendritic_Spine_Reg/Scaffold"/>
</dbReference>
<keyword evidence="1" id="KW-0677">Repeat</keyword>
<evidence type="ECO:0000256" key="3">
    <source>
        <dbReference type="PROSITE-ProRule" id="PRU00023"/>
    </source>
</evidence>
<comment type="caution">
    <text evidence="4">The sequence shown here is derived from an EMBL/GenBank/DDBJ whole genome shotgun (WGS) entry which is preliminary data.</text>
</comment>
<evidence type="ECO:0008006" key="6">
    <source>
        <dbReference type="Google" id="ProtNLM"/>
    </source>
</evidence>
<evidence type="ECO:0000313" key="5">
    <source>
        <dbReference type="Proteomes" id="UP000722485"/>
    </source>
</evidence>
<accession>A0A9P5H3I9</accession>
<protein>
    <recommendedName>
        <fullName evidence="6">Ankyrin repeat protein</fullName>
    </recommendedName>
</protein>
<dbReference type="PANTHER" id="PTHR24166">
    <property type="entry name" value="ROLLING PEBBLES, ISOFORM B"/>
    <property type="match status" value="1"/>
</dbReference>
<sequence>MAETPQMEADMKFSQIDSVASYLSELDLLKYSLTNFVAHLDHLGSGGVYIRTRFETFIENLRDNPNSYACLLISRWIEALTWPSDMHTGTNEADAKLCLQTALTWAAGAGRERSADILLALRADANSCDGDSIYPLENAARLGRLSTARILLDRDADFMRKDVSGMTPLSLAARGGHEDVVRILLDRGADVETKDFFGRTPLLSAADAGHEAVVRILLDKGADIKTNNSSQTPLSSAVRGGYEDVVQVLLDRGAEIEMKDIRGWTPLSSAAAGGHEGVVRPPRVAIRLSCGFFSTGLLMLR</sequence>
<dbReference type="OrthoDB" id="20872at2759"/>
<keyword evidence="2 3" id="KW-0040">ANK repeat</keyword>
<evidence type="ECO:0000256" key="1">
    <source>
        <dbReference type="ARBA" id="ARBA00022737"/>
    </source>
</evidence>